<keyword evidence="5" id="KW-1185">Reference proteome</keyword>
<dbReference type="eggNOG" id="ENOG502RYS2">
    <property type="taxonomic scope" value="Eukaryota"/>
</dbReference>
<feature type="region of interest" description="Disordered" evidence="2">
    <location>
        <begin position="231"/>
        <end position="283"/>
    </location>
</feature>
<dbReference type="Proteomes" id="UP000030748">
    <property type="component" value="Unassembled WGS sequence"/>
</dbReference>
<evidence type="ECO:0000313" key="5">
    <source>
        <dbReference type="Proteomes" id="UP000030748"/>
    </source>
</evidence>
<dbReference type="KEGG" id="egt:105971053"/>
<dbReference type="InterPro" id="IPR021410">
    <property type="entry name" value="FAF"/>
</dbReference>
<evidence type="ECO:0000256" key="2">
    <source>
        <dbReference type="SAM" id="MobiDB-lite"/>
    </source>
</evidence>
<comment type="similarity">
    <text evidence="1">Belongs to the fantastic four family.</text>
</comment>
<dbReference type="PANTHER" id="PTHR33155">
    <property type="entry name" value="FANTASTIC FOUR-LIKE PROTEIN (DUF3049)"/>
    <property type="match status" value="1"/>
</dbReference>
<proteinExistence type="inferred from homology"/>
<dbReference type="InterPro" id="IPR046431">
    <property type="entry name" value="FAF_dom"/>
</dbReference>
<organism evidence="4 5">
    <name type="scientific">Erythranthe guttata</name>
    <name type="common">Yellow monkey flower</name>
    <name type="synonym">Mimulus guttatus</name>
    <dbReference type="NCBI Taxonomy" id="4155"/>
    <lineage>
        <taxon>Eukaryota</taxon>
        <taxon>Viridiplantae</taxon>
        <taxon>Streptophyta</taxon>
        <taxon>Embryophyta</taxon>
        <taxon>Tracheophyta</taxon>
        <taxon>Spermatophyta</taxon>
        <taxon>Magnoliopsida</taxon>
        <taxon>eudicotyledons</taxon>
        <taxon>Gunneridae</taxon>
        <taxon>Pentapetalae</taxon>
        <taxon>asterids</taxon>
        <taxon>lamiids</taxon>
        <taxon>Lamiales</taxon>
        <taxon>Phrymaceae</taxon>
        <taxon>Erythranthe</taxon>
    </lineage>
</organism>
<dbReference type="OrthoDB" id="1916983at2759"/>
<evidence type="ECO:0000259" key="3">
    <source>
        <dbReference type="Pfam" id="PF11250"/>
    </source>
</evidence>
<sequence>MSTTTSTFVSHQGLQSCLDPFLLQPRVIFHQLSPQTPPPPLSTLPFPKKQPETPLEKIPENDKNYVHPLIKNSSTSSSCLSLKSLEMCTESLGSETGSGIDLNIDELRYHIYDDDDDDDDDDDVLEKQSNDVARIENAKAKKGGGGNNFPPPLSSIAGGDGVQVQTHREGGRLVIKAFSFSSSATYFRAEREDGRLRLSLLKDSNFFESENDELEDEQVNGDELELCICEESDDDVDNDEEEEEEEDSNGEFWKVGGVNGGGDQWSTSSRWCNGGTSSRKRLPSLPFCVAIS</sequence>
<dbReference type="PANTHER" id="PTHR33155:SF8">
    <property type="entry name" value="PROTEIN FANTASTIC FOUR 1"/>
    <property type="match status" value="1"/>
</dbReference>
<accession>A0A022QGR7</accession>
<gene>
    <name evidence="4" type="ORF">MIMGU_mgv1a011099mg</name>
</gene>
<name>A0A022QGR7_ERYGU</name>
<dbReference type="PhylomeDB" id="A0A022QGR7"/>
<dbReference type="AlphaFoldDB" id="A0A022QGR7"/>
<dbReference type="STRING" id="4155.A0A022QGR7"/>
<dbReference type="OMA" id="CFVSERR"/>
<evidence type="ECO:0000256" key="1">
    <source>
        <dbReference type="ARBA" id="ARBA00008690"/>
    </source>
</evidence>
<dbReference type="Pfam" id="PF11250">
    <property type="entry name" value="FAF"/>
    <property type="match status" value="1"/>
</dbReference>
<dbReference type="EMBL" id="KI631869">
    <property type="protein sequence ID" value="EYU25720.1"/>
    <property type="molecule type" value="Genomic_DNA"/>
</dbReference>
<reference evidence="4 5" key="1">
    <citation type="journal article" date="2013" name="Proc. Natl. Acad. Sci. U.S.A.">
        <title>Fine-scale variation in meiotic recombination in Mimulus inferred from population shotgun sequencing.</title>
        <authorList>
            <person name="Hellsten U."/>
            <person name="Wright K.M."/>
            <person name="Jenkins J."/>
            <person name="Shu S."/>
            <person name="Yuan Y."/>
            <person name="Wessler S.R."/>
            <person name="Schmutz J."/>
            <person name="Willis J.H."/>
            <person name="Rokhsar D.S."/>
        </authorList>
    </citation>
    <scope>NUCLEOTIDE SEQUENCE [LARGE SCALE GENOMIC DNA]</scope>
    <source>
        <strain evidence="5">cv. DUN x IM62</strain>
    </source>
</reference>
<feature type="compositionally biased region" description="Polar residues" evidence="2">
    <location>
        <begin position="264"/>
        <end position="277"/>
    </location>
</feature>
<feature type="compositionally biased region" description="Acidic residues" evidence="2">
    <location>
        <begin position="231"/>
        <end position="249"/>
    </location>
</feature>
<feature type="region of interest" description="Disordered" evidence="2">
    <location>
        <begin position="135"/>
        <end position="164"/>
    </location>
</feature>
<evidence type="ECO:0000313" key="4">
    <source>
        <dbReference type="EMBL" id="EYU25720.1"/>
    </source>
</evidence>
<feature type="domain" description="FAF" evidence="3">
    <location>
        <begin position="148"/>
        <end position="200"/>
    </location>
</feature>
<protein>
    <recommendedName>
        <fullName evidence="3">FAF domain-containing protein</fullName>
    </recommendedName>
</protein>